<dbReference type="AlphaFoldDB" id="A0A382LUQ3"/>
<organism evidence="2">
    <name type="scientific">marine metagenome</name>
    <dbReference type="NCBI Taxonomy" id="408172"/>
    <lineage>
        <taxon>unclassified sequences</taxon>
        <taxon>metagenomes</taxon>
        <taxon>ecological metagenomes</taxon>
    </lineage>
</organism>
<name>A0A382LUQ3_9ZZZZ</name>
<sequence>VGEIFNKKLEKKDAPDTDKRCPKKGGRSRKT</sequence>
<feature type="non-terminal residue" evidence="2">
    <location>
        <position position="31"/>
    </location>
</feature>
<feature type="non-terminal residue" evidence="2">
    <location>
        <position position="1"/>
    </location>
</feature>
<reference evidence="2" key="1">
    <citation type="submission" date="2018-05" db="EMBL/GenBank/DDBJ databases">
        <authorList>
            <person name="Lanie J.A."/>
            <person name="Ng W.-L."/>
            <person name="Kazmierczak K.M."/>
            <person name="Andrzejewski T.M."/>
            <person name="Davidsen T.M."/>
            <person name="Wayne K.J."/>
            <person name="Tettelin H."/>
            <person name="Glass J.I."/>
            <person name="Rusch D."/>
            <person name="Podicherti R."/>
            <person name="Tsui H.-C.T."/>
            <person name="Winkler M.E."/>
        </authorList>
    </citation>
    <scope>NUCLEOTIDE SEQUENCE</scope>
</reference>
<feature type="region of interest" description="Disordered" evidence="1">
    <location>
        <begin position="1"/>
        <end position="31"/>
    </location>
</feature>
<proteinExistence type="predicted"/>
<evidence type="ECO:0000313" key="2">
    <source>
        <dbReference type="EMBL" id="SVC40276.1"/>
    </source>
</evidence>
<protein>
    <submittedName>
        <fullName evidence="2">Uncharacterized protein</fullName>
    </submittedName>
</protein>
<dbReference type="EMBL" id="UINC01089298">
    <property type="protein sequence ID" value="SVC40276.1"/>
    <property type="molecule type" value="Genomic_DNA"/>
</dbReference>
<evidence type="ECO:0000256" key="1">
    <source>
        <dbReference type="SAM" id="MobiDB-lite"/>
    </source>
</evidence>
<gene>
    <name evidence="2" type="ORF">METZ01_LOCUS293130</name>
</gene>
<accession>A0A382LUQ3</accession>
<feature type="compositionally biased region" description="Basic and acidic residues" evidence="1">
    <location>
        <begin position="1"/>
        <end position="20"/>
    </location>
</feature>
<feature type="compositionally biased region" description="Basic residues" evidence="1">
    <location>
        <begin position="21"/>
        <end position="31"/>
    </location>
</feature>